<feature type="region of interest" description="Disordered" evidence="1">
    <location>
        <begin position="354"/>
        <end position="379"/>
    </location>
</feature>
<feature type="compositionally biased region" description="Basic and acidic residues" evidence="1">
    <location>
        <begin position="669"/>
        <end position="679"/>
    </location>
</feature>
<protein>
    <submittedName>
        <fullName evidence="3">Putative 3-dehydroshikimate dehydratase protein</fullName>
    </submittedName>
</protein>
<gene>
    <name evidence="3" type="ORF">UCRPA7_3062</name>
</gene>
<feature type="compositionally biased region" description="Polar residues" evidence="1">
    <location>
        <begin position="597"/>
        <end position="608"/>
    </location>
</feature>
<dbReference type="GO" id="GO:0000723">
    <property type="term" value="P:telomere maintenance"/>
    <property type="evidence" value="ECO:0007669"/>
    <property type="project" value="InterPro"/>
</dbReference>
<sequence>MDYEHAVAHIDVDAPIPAQDGHHAIKEDLRSNGSEPDEETLAENDQESEELRAQAASDQPLYRQGEIEEPALVGPENDLQEEEDDISSEEEADYDEDQVGDDYDMRNYADVEDDEEGFESQEENGPHPDEELIDEDGEGSYDEDEEGSYDEDEEEDEEDDDRGPQRMPLYYAAPSRGPPPPAQSSGPVVIDLISDSEDEDDNKPTAINSRDQYDTPAGIGARVEGHGTSPTANFQPQSQSLPAANETSHVNADLKEESPSYDVEPESGSEADEDAEGSGASGQSDQEYDSADGDELEEDEEEAEEDEEIVIVEETRVDMEAELLPSTSIALSTEAEAYAHPVTKDSSEHIIQTSTSPQHFSSQNATISHEETGQQQQDTADVEQDILMADSAQGYADSQVTEHHPEVLQDVAMADGTAMAQQTVELGLDMAQEVQDASLMIRTYDRAQDDDQVLPSSPPMTQQFASQVISKEDFIPTDFGSSQPTRDDDRDQLPTPSETQLPDNRDSSPPLEEEKVELQVIDEVTTSPEYNLQPPAEMVPGLSDIAEEDMSVVEPTQHVAISEPQYSSESVTLAVIEEHQEATAADMEMTGEIIQSANAKDGQDQQMLNEALENTDAVGAKQSPPPDEGAIHVSKEKTPVPETQSTTESHDWSENPKGLAAAPSSVSQKVEDQDAREPVEAVQVQTEGKAEQDGPAAGTRRLRSRAAPPPPVDPSIQLARAAISSKRGKRATEQPPISPRTTRTRSMSFRKSATPEADDNSVQLARAALKSPSKRKHEPLAEQLKSDLSKRLPVEMPDCISLKLLWSHHNKELDVAAVATTKSTDPSRAKGGPRQYIMSFNVTDPSIAPSEVVEVHFFRAHKDFLPIIKPGDAVLLRNFTVTPLKDKGFGLRSHDDSSWAVFDKNDGLAQIRGPPIELNDEEVDYMATLKKWYAALDKAAQSQLEKANQKFAEVNRAK</sequence>
<feature type="compositionally biased region" description="Acidic residues" evidence="1">
    <location>
        <begin position="131"/>
        <end position="161"/>
    </location>
</feature>
<feature type="compositionally biased region" description="Acidic residues" evidence="1">
    <location>
        <begin position="110"/>
        <end position="122"/>
    </location>
</feature>
<feature type="region of interest" description="Disordered" evidence="1">
    <location>
        <begin position="469"/>
        <end position="513"/>
    </location>
</feature>
<feature type="compositionally biased region" description="Acidic residues" evidence="1">
    <location>
        <begin position="78"/>
        <end position="102"/>
    </location>
</feature>
<dbReference type="KEGG" id="tmn:UCRPA7_3062"/>
<dbReference type="InterPro" id="IPR011564">
    <property type="entry name" value="Telomer_end-bd_POT1/Cdc13"/>
</dbReference>
<dbReference type="Gene3D" id="2.40.50.140">
    <property type="entry name" value="Nucleic acid-binding proteins"/>
    <property type="match status" value="1"/>
</dbReference>
<evidence type="ECO:0000313" key="4">
    <source>
        <dbReference type="Proteomes" id="UP000014074"/>
    </source>
</evidence>
<dbReference type="GeneID" id="19323375"/>
<dbReference type="RefSeq" id="XP_007913766.1">
    <property type="nucleotide sequence ID" value="XM_007915575.1"/>
</dbReference>
<feature type="compositionally biased region" description="Acidic residues" evidence="1">
    <location>
        <begin position="263"/>
        <end position="276"/>
    </location>
</feature>
<evidence type="ECO:0000313" key="3">
    <source>
        <dbReference type="EMBL" id="EOO01450.1"/>
    </source>
</evidence>
<feature type="compositionally biased region" description="Acidic residues" evidence="1">
    <location>
        <begin position="35"/>
        <end position="48"/>
    </location>
</feature>
<dbReference type="InterPro" id="IPR012340">
    <property type="entry name" value="NA-bd_OB-fold"/>
</dbReference>
<evidence type="ECO:0000259" key="2">
    <source>
        <dbReference type="SMART" id="SM00976"/>
    </source>
</evidence>
<dbReference type="Pfam" id="PF02765">
    <property type="entry name" value="POT1"/>
    <property type="match status" value="1"/>
</dbReference>
<accession>R8BQ88</accession>
<feature type="compositionally biased region" description="Acidic residues" evidence="1">
    <location>
        <begin position="286"/>
        <end position="311"/>
    </location>
</feature>
<organism evidence="3 4">
    <name type="scientific">Phaeoacremonium minimum (strain UCR-PA7)</name>
    <name type="common">Esca disease fungus</name>
    <name type="synonym">Togninia minima</name>
    <dbReference type="NCBI Taxonomy" id="1286976"/>
    <lineage>
        <taxon>Eukaryota</taxon>
        <taxon>Fungi</taxon>
        <taxon>Dikarya</taxon>
        <taxon>Ascomycota</taxon>
        <taxon>Pezizomycotina</taxon>
        <taxon>Sordariomycetes</taxon>
        <taxon>Sordariomycetidae</taxon>
        <taxon>Togniniales</taxon>
        <taxon>Togniniaceae</taxon>
        <taxon>Phaeoacremonium</taxon>
    </lineage>
</organism>
<evidence type="ECO:0000256" key="1">
    <source>
        <dbReference type="SAM" id="MobiDB-lite"/>
    </source>
</evidence>
<dbReference type="OrthoDB" id="5363079at2759"/>
<dbReference type="Proteomes" id="UP000014074">
    <property type="component" value="Unassembled WGS sequence"/>
</dbReference>
<dbReference type="SUPFAM" id="SSF50249">
    <property type="entry name" value="Nucleic acid-binding proteins"/>
    <property type="match status" value="1"/>
</dbReference>
<dbReference type="eggNOG" id="ENOG502SRDJ">
    <property type="taxonomic scope" value="Eukaryota"/>
</dbReference>
<feature type="compositionally biased region" description="Basic and acidic residues" evidence="1">
    <location>
        <begin position="629"/>
        <end position="639"/>
    </location>
</feature>
<name>R8BQ88_PHAM7</name>
<dbReference type="HOGENOM" id="CLU_002756_0_0_1"/>
<dbReference type="GO" id="GO:0003677">
    <property type="term" value="F:DNA binding"/>
    <property type="evidence" value="ECO:0007669"/>
    <property type="project" value="InterPro"/>
</dbReference>
<proteinExistence type="predicted"/>
<dbReference type="SMART" id="SM00976">
    <property type="entry name" value="Telo_bind"/>
    <property type="match status" value="1"/>
</dbReference>
<feature type="compositionally biased region" description="Polar residues" evidence="1">
    <location>
        <begin position="739"/>
        <end position="751"/>
    </location>
</feature>
<dbReference type="GO" id="GO:0000781">
    <property type="term" value="C:chromosome, telomeric region"/>
    <property type="evidence" value="ECO:0007669"/>
    <property type="project" value="InterPro"/>
</dbReference>
<keyword evidence="4" id="KW-1185">Reference proteome</keyword>
<dbReference type="CDD" id="cd04497">
    <property type="entry name" value="hPOT1_OB1_like"/>
    <property type="match status" value="1"/>
</dbReference>
<reference evidence="4" key="1">
    <citation type="journal article" date="2013" name="Genome Announc.">
        <title>Draft genome sequence of the ascomycete Phaeoacremonium aleophilum strain UCR-PA7, a causal agent of the esca disease complex in grapevines.</title>
        <authorList>
            <person name="Blanco-Ulate B."/>
            <person name="Rolshausen P."/>
            <person name="Cantu D."/>
        </authorList>
    </citation>
    <scope>NUCLEOTIDE SEQUENCE [LARGE SCALE GENOMIC DNA]</scope>
    <source>
        <strain evidence="4">UCR-PA7</strain>
    </source>
</reference>
<feature type="domain" description="Telomeric single stranded DNA binding POT1/Cdc13" evidence="2">
    <location>
        <begin position="799"/>
        <end position="934"/>
    </location>
</feature>
<feature type="region of interest" description="Disordered" evidence="1">
    <location>
        <begin position="28"/>
        <end position="318"/>
    </location>
</feature>
<feature type="compositionally biased region" description="Polar residues" evidence="1">
    <location>
        <begin position="228"/>
        <end position="250"/>
    </location>
</feature>
<dbReference type="AlphaFoldDB" id="R8BQ88"/>
<dbReference type="EMBL" id="KB932993">
    <property type="protein sequence ID" value="EOO01450.1"/>
    <property type="molecule type" value="Genomic_DNA"/>
</dbReference>
<feature type="region of interest" description="Disordered" evidence="1">
    <location>
        <begin position="597"/>
        <end position="763"/>
    </location>
</feature>